<evidence type="ECO:0000256" key="4">
    <source>
        <dbReference type="ARBA" id="ARBA00022490"/>
    </source>
</evidence>
<dbReference type="PANTHER" id="PTHR33540:SF2">
    <property type="entry name" value="TRNA THREONYLCARBAMOYLADENOSINE BIOSYNTHESIS PROTEIN TSAE"/>
    <property type="match status" value="1"/>
</dbReference>
<organism evidence="12 13">
    <name type="scientific">Eiseniibacteriota bacterium</name>
    <dbReference type="NCBI Taxonomy" id="2212470"/>
    <lineage>
        <taxon>Bacteria</taxon>
        <taxon>Candidatus Eiseniibacteriota</taxon>
    </lineage>
</organism>
<dbReference type="AlphaFoldDB" id="A0A938BLE6"/>
<comment type="caution">
    <text evidence="12">The sequence shown here is derived from an EMBL/GenBank/DDBJ whole genome shotgun (WGS) entry which is preliminary data.</text>
</comment>
<keyword evidence="6" id="KW-0479">Metal-binding</keyword>
<dbReference type="EMBL" id="VGIY01000059">
    <property type="protein sequence ID" value="MBM3316949.1"/>
    <property type="molecule type" value="Genomic_DNA"/>
</dbReference>
<reference evidence="12" key="1">
    <citation type="submission" date="2019-03" db="EMBL/GenBank/DDBJ databases">
        <title>Lake Tanganyika Metagenome-Assembled Genomes (MAGs).</title>
        <authorList>
            <person name="Tran P."/>
        </authorList>
    </citation>
    <scope>NUCLEOTIDE SEQUENCE</scope>
    <source>
        <strain evidence="12">M_DeepCast_400m_m2_100</strain>
    </source>
</reference>
<evidence type="ECO:0000256" key="10">
    <source>
        <dbReference type="ARBA" id="ARBA00032441"/>
    </source>
</evidence>
<evidence type="ECO:0000256" key="3">
    <source>
        <dbReference type="ARBA" id="ARBA00019010"/>
    </source>
</evidence>
<gene>
    <name evidence="12" type="primary">tsaE</name>
    <name evidence="12" type="ORF">FJY75_03760</name>
</gene>
<keyword evidence="5" id="KW-0819">tRNA processing</keyword>
<evidence type="ECO:0000256" key="7">
    <source>
        <dbReference type="ARBA" id="ARBA00022741"/>
    </source>
</evidence>
<evidence type="ECO:0000256" key="1">
    <source>
        <dbReference type="ARBA" id="ARBA00004496"/>
    </source>
</evidence>
<keyword evidence="4" id="KW-0963">Cytoplasm</keyword>
<evidence type="ECO:0000256" key="6">
    <source>
        <dbReference type="ARBA" id="ARBA00022723"/>
    </source>
</evidence>
<evidence type="ECO:0000313" key="13">
    <source>
        <dbReference type="Proteomes" id="UP000748308"/>
    </source>
</evidence>
<keyword evidence="9" id="KW-0460">Magnesium</keyword>
<dbReference type="GO" id="GO:0046872">
    <property type="term" value="F:metal ion binding"/>
    <property type="evidence" value="ECO:0007669"/>
    <property type="project" value="UniProtKB-KW"/>
</dbReference>
<evidence type="ECO:0000313" key="12">
    <source>
        <dbReference type="EMBL" id="MBM3316949.1"/>
    </source>
</evidence>
<keyword evidence="7" id="KW-0547">Nucleotide-binding</keyword>
<dbReference type="Gene3D" id="3.40.50.300">
    <property type="entry name" value="P-loop containing nucleotide triphosphate hydrolases"/>
    <property type="match status" value="1"/>
</dbReference>
<dbReference type="SUPFAM" id="SSF52540">
    <property type="entry name" value="P-loop containing nucleoside triphosphate hydrolases"/>
    <property type="match status" value="1"/>
</dbReference>
<comment type="subcellular location">
    <subcellularLocation>
        <location evidence="1">Cytoplasm</location>
    </subcellularLocation>
</comment>
<evidence type="ECO:0000256" key="5">
    <source>
        <dbReference type="ARBA" id="ARBA00022694"/>
    </source>
</evidence>
<feature type="region of interest" description="Disordered" evidence="11">
    <location>
        <begin position="144"/>
        <end position="174"/>
    </location>
</feature>
<keyword evidence="8" id="KW-0067">ATP-binding</keyword>
<dbReference type="Pfam" id="PF02367">
    <property type="entry name" value="TsaE"/>
    <property type="match status" value="1"/>
</dbReference>
<dbReference type="NCBIfam" id="TIGR00150">
    <property type="entry name" value="T6A_YjeE"/>
    <property type="match status" value="1"/>
</dbReference>
<proteinExistence type="inferred from homology"/>
<sequence>MWAAWTQGEEETRALAARLAAGLEPADVVALIGELGSGKTRFTEGACRALGYAGRVRSPTFVLVHVYRGRLPIYHFDLYRWELPGASAELAEWEEWMDGGGVSFVEWADRLGTALPERAILVRLAHAGGERRRVVVEAPPDRWARLRPHLPPGEEAGETATREAAGAPPPREEG</sequence>
<comment type="similarity">
    <text evidence="2">Belongs to the TsaE family.</text>
</comment>
<dbReference type="PANTHER" id="PTHR33540">
    <property type="entry name" value="TRNA THREONYLCARBAMOYLADENOSINE BIOSYNTHESIS PROTEIN TSAE"/>
    <property type="match status" value="1"/>
</dbReference>
<evidence type="ECO:0000256" key="8">
    <source>
        <dbReference type="ARBA" id="ARBA00022840"/>
    </source>
</evidence>
<dbReference type="Proteomes" id="UP000748308">
    <property type="component" value="Unassembled WGS sequence"/>
</dbReference>
<dbReference type="InterPro" id="IPR003442">
    <property type="entry name" value="T6A_TsaE"/>
</dbReference>
<accession>A0A938BLE6</accession>
<protein>
    <recommendedName>
        <fullName evidence="3">tRNA threonylcarbamoyladenosine biosynthesis protein TsaE</fullName>
    </recommendedName>
    <alternativeName>
        <fullName evidence="10">t(6)A37 threonylcarbamoyladenosine biosynthesis protein TsaE</fullName>
    </alternativeName>
</protein>
<dbReference type="GO" id="GO:0002949">
    <property type="term" value="P:tRNA threonylcarbamoyladenosine modification"/>
    <property type="evidence" value="ECO:0007669"/>
    <property type="project" value="InterPro"/>
</dbReference>
<evidence type="ECO:0000256" key="2">
    <source>
        <dbReference type="ARBA" id="ARBA00007599"/>
    </source>
</evidence>
<name>A0A938BLE6_UNCEI</name>
<evidence type="ECO:0000256" key="11">
    <source>
        <dbReference type="SAM" id="MobiDB-lite"/>
    </source>
</evidence>
<dbReference type="GO" id="GO:0005737">
    <property type="term" value="C:cytoplasm"/>
    <property type="evidence" value="ECO:0007669"/>
    <property type="project" value="UniProtKB-SubCell"/>
</dbReference>
<evidence type="ECO:0000256" key="9">
    <source>
        <dbReference type="ARBA" id="ARBA00022842"/>
    </source>
</evidence>
<dbReference type="InterPro" id="IPR027417">
    <property type="entry name" value="P-loop_NTPase"/>
</dbReference>
<dbReference type="GO" id="GO:0005524">
    <property type="term" value="F:ATP binding"/>
    <property type="evidence" value="ECO:0007669"/>
    <property type="project" value="UniProtKB-KW"/>
</dbReference>